<organism evidence="2 3">
    <name type="scientific">Rohdeia mirabilis</name>
    <dbReference type="NCBI Taxonomy" id="2528008"/>
    <lineage>
        <taxon>Bacteria</taxon>
        <taxon>Pseudomonadati</taxon>
        <taxon>Planctomycetota</taxon>
        <taxon>Planctomycetia</taxon>
        <taxon>Planctomycetia incertae sedis</taxon>
        <taxon>Rohdeia</taxon>
    </lineage>
</organism>
<dbReference type="Proteomes" id="UP000319342">
    <property type="component" value="Chromosome"/>
</dbReference>
<accession>A0A518D3T3</accession>
<evidence type="ECO:0000313" key="3">
    <source>
        <dbReference type="Proteomes" id="UP000319342"/>
    </source>
</evidence>
<dbReference type="PANTHER" id="PTHR35038">
    <property type="entry name" value="DISSIMILATORY SULFITE REDUCTASE SIRA"/>
    <property type="match status" value="1"/>
</dbReference>
<keyword evidence="3" id="KW-1185">Reference proteome</keyword>
<dbReference type="Gene3D" id="1.10.1130.10">
    <property type="entry name" value="Flavocytochrome C3, Chain A"/>
    <property type="match status" value="1"/>
</dbReference>
<evidence type="ECO:0000313" key="2">
    <source>
        <dbReference type="EMBL" id="QDU86143.1"/>
    </source>
</evidence>
<dbReference type="PANTHER" id="PTHR35038:SF8">
    <property type="entry name" value="C-TYPE POLYHEME CYTOCHROME OMCC"/>
    <property type="match status" value="1"/>
</dbReference>
<name>A0A518D3T3_9BACT</name>
<dbReference type="GO" id="GO:0016491">
    <property type="term" value="F:oxidoreductase activity"/>
    <property type="evidence" value="ECO:0007669"/>
    <property type="project" value="TreeGrafter"/>
</dbReference>
<dbReference type="EMBL" id="CP036290">
    <property type="protein sequence ID" value="QDU86143.1"/>
    <property type="molecule type" value="Genomic_DNA"/>
</dbReference>
<dbReference type="InterPro" id="IPR051829">
    <property type="entry name" value="Multiheme_Cytochr_ET"/>
</dbReference>
<proteinExistence type="predicted"/>
<dbReference type="AlphaFoldDB" id="A0A518D3T3"/>
<keyword evidence="1" id="KW-0732">Signal</keyword>
<gene>
    <name evidence="2" type="ORF">Pla163_32920</name>
</gene>
<dbReference type="InterPro" id="IPR036280">
    <property type="entry name" value="Multihaem_cyt_sf"/>
</dbReference>
<reference evidence="2 3" key="1">
    <citation type="submission" date="2019-02" db="EMBL/GenBank/DDBJ databases">
        <title>Deep-cultivation of Planctomycetes and their phenomic and genomic characterization uncovers novel biology.</title>
        <authorList>
            <person name="Wiegand S."/>
            <person name="Jogler M."/>
            <person name="Boedeker C."/>
            <person name="Pinto D."/>
            <person name="Vollmers J."/>
            <person name="Rivas-Marin E."/>
            <person name="Kohn T."/>
            <person name="Peeters S.H."/>
            <person name="Heuer A."/>
            <person name="Rast P."/>
            <person name="Oberbeckmann S."/>
            <person name="Bunk B."/>
            <person name="Jeske O."/>
            <person name="Meyerdierks A."/>
            <person name="Storesund J.E."/>
            <person name="Kallscheuer N."/>
            <person name="Luecker S."/>
            <person name="Lage O.M."/>
            <person name="Pohl T."/>
            <person name="Merkel B.J."/>
            <person name="Hornburger P."/>
            <person name="Mueller R.-W."/>
            <person name="Bruemmer F."/>
            <person name="Labrenz M."/>
            <person name="Spormann A.M."/>
            <person name="Op den Camp H."/>
            <person name="Overmann J."/>
            <person name="Amann R."/>
            <person name="Jetten M.S.M."/>
            <person name="Mascher T."/>
            <person name="Medema M.H."/>
            <person name="Devos D.P."/>
            <person name="Kaster A.-K."/>
            <person name="Ovreas L."/>
            <person name="Rohde M."/>
            <person name="Galperin M.Y."/>
            <person name="Jogler C."/>
        </authorList>
    </citation>
    <scope>NUCLEOTIDE SEQUENCE [LARGE SCALE GENOMIC DNA]</scope>
    <source>
        <strain evidence="2 3">Pla163</strain>
    </source>
</reference>
<sequence length="964" mass="103825">MGKQEIEDMDRAAEAVGPTWATDDVTLTAARERSGVGTRMGRVGRAFGVVALAVSIVTSTLSSCGGGGGGETGTLSAQVTSTCMLCHNGSSTTNYAGPGIEDPHPFPGASNMDCIVCHGGNASGQTKELAHVPPPPQIGDRNFQDTNATAYFNRLTLTGIDKFPDYTVDGVTYTAIDYLQWLNPGDLRVTQSGMGCGQCHAPHSESVANSLLATAAGMFSGASYAIGAENEVPASQGLWEDTAADIGWRAVVDPSFNLSTATVGEVGELVEFPVFSARNDNSPDAIEDNQAYTAANLLDDQFADGRVIPDTELHNLFMEQVAFTCGDCHLGSKGANNRSGDYRSSGCTACHMPYSLGGRSGSKDPHVNKFEPLDPDDIKDPEQPHVRAHRIVSVARTLSNGVEIEGMDDLTCAGCHQGSNRTVMQYWGIRLDQNEDVRRNRQYPANPDSYRTTQNDTRLFDPVLGNKEFNGRDHRQYLEFEDYDGDGRDDTPPDVHHEAGMGCIDCHGSFDLHGGEVGGRNEINSRQEHGVAISCESCHGTADAYAPTVAGTNYTGVNGQHAVDTEGNVLRNVRRESDGHLYLYSRLTGNKHYVPQTRDTIVDSGVNDPIGGGPVYSPAASYAMGRIDGSPSTGIGPQQKNHPAPGFSHTDRMDCATCHASWTNTCMGCHLEGEYNGGNNFSNITGERIVFRERFADFVYQSPIMFQLGVDHNGEIAQFSANTKTFFRYKDINNVRSDVFTFSDRNAKGSSPTAAFPALSHNAMMAHSIRGRVTAENEGPRYCVSCHNTTEGIANFGTEYESFRTAIRTGDYDSLNWSLLQDHIGRNPGNQLNSPMFVHMVAGLGSGMFLFDENGAPINPLDNNPNRKPDNVAPAGVYDATKVFYDLDRIVDEMGNPFASNNHPLRQPGMADLMRDGASDVDLAGPLGRTLLELLTDPATGLVLDSWYDADGAKGGSVTDFVGP</sequence>
<evidence type="ECO:0000256" key="1">
    <source>
        <dbReference type="ARBA" id="ARBA00022729"/>
    </source>
</evidence>
<protein>
    <submittedName>
        <fullName evidence="2">Uncharacterized protein</fullName>
    </submittedName>
</protein>
<dbReference type="SUPFAM" id="SSF48695">
    <property type="entry name" value="Multiheme cytochromes"/>
    <property type="match status" value="2"/>
</dbReference>